<dbReference type="Proteomes" id="UP000245431">
    <property type="component" value="Chromosome PVE_r1"/>
</dbReference>
<reference evidence="2" key="1">
    <citation type="submission" date="2016-07" db="EMBL/GenBank/DDBJ databases">
        <authorList>
            <person name="Florea S."/>
            <person name="Webb J.S."/>
            <person name="Jaromczyk J."/>
            <person name="Schardl C.L."/>
        </authorList>
    </citation>
    <scope>NUCLEOTIDE SEQUENCE [LARGE SCALE GENOMIC DNA]</scope>
    <source>
        <strain evidence="2">1YdBTEX2</strain>
    </source>
</reference>
<protein>
    <submittedName>
        <fullName evidence="1">Uncharacterized protein</fullName>
    </submittedName>
</protein>
<evidence type="ECO:0000313" key="2">
    <source>
        <dbReference type="Proteomes" id="UP000245431"/>
    </source>
</evidence>
<evidence type="ECO:0000313" key="1">
    <source>
        <dbReference type="EMBL" id="SBW80805.1"/>
    </source>
</evidence>
<proteinExistence type="predicted"/>
<dbReference type="EMBL" id="LT599583">
    <property type="protein sequence ID" value="SBW80805.1"/>
    <property type="molecule type" value="Genomic_DNA"/>
</dbReference>
<dbReference type="AlphaFoldDB" id="A0A1D3JXQ7"/>
<organism evidence="1 2">
    <name type="scientific">Pseudomonas veronii 1YdBTEX2</name>
    <dbReference type="NCBI Taxonomy" id="1295141"/>
    <lineage>
        <taxon>Bacteria</taxon>
        <taxon>Pseudomonadati</taxon>
        <taxon>Pseudomonadota</taxon>
        <taxon>Gammaproteobacteria</taxon>
        <taxon>Pseudomonadales</taxon>
        <taxon>Pseudomonadaceae</taxon>
        <taxon>Pseudomonas</taxon>
    </lineage>
</organism>
<accession>A0A1D3JXQ7</accession>
<name>A0A1D3JXQ7_PSEVE</name>
<sequence>MQADYEIHYIKSDHKKVRRVRAQHMMDLDAWKFAIIAEGGSREETSPLVCLAQIKALAAKYDVSSVRWNKAIHVNNLDTVVSNRRMALEDAGDRNLE</sequence>
<gene>
    <name evidence="1" type="ORF">PVE_R1G2921</name>
</gene>